<evidence type="ECO:0000313" key="1">
    <source>
        <dbReference type="EMBL" id="GAB1221233.1"/>
    </source>
</evidence>
<keyword evidence="2" id="KW-1185">Reference proteome</keyword>
<organism evidence="1 2">
    <name type="scientific">Entamoeba nuttalli</name>
    <dbReference type="NCBI Taxonomy" id="412467"/>
    <lineage>
        <taxon>Eukaryota</taxon>
        <taxon>Amoebozoa</taxon>
        <taxon>Evosea</taxon>
        <taxon>Archamoebae</taxon>
        <taxon>Mastigamoebida</taxon>
        <taxon>Entamoebidae</taxon>
        <taxon>Entamoeba</taxon>
    </lineage>
</organism>
<reference evidence="1 2" key="1">
    <citation type="journal article" date="2019" name="PLoS Negl. Trop. Dis.">
        <title>Whole genome sequencing of Entamoeba nuttalli reveals mammalian host-related molecular signatures and a novel octapeptide-repeat surface protein.</title>
        <authorList>
            <person name="Tanaka M."/>
            <person name="Makiuchi T."/>
            <person name="Komiyama T."/>
            <person name="Shiina T."/>
            <person name="Osaki K."/>
            <person name="Tachibana H."/>
        </authorList>
    </citation>
    <scope>NUCLEOTIDE SEQUENCE [LARGE SCALE GENOMIC DNA]</scope>
    <source>
        <strain evidence="1 2">P19-061405</strain>
    </source>
</reference>
<dbReference type="EMBL" id="BAAFRS010000072">
    <property type="protein sequence ID" value="GAB1221233.1"/>
    <property type="molecule type" value="Genomic_DNA"/>
</dbReference>
<protein>
    <submittedName>
        <fullName evidence="1">Uncharacterized protein</fullName>
    </submittedName>
</protein>
<comment type="caution">
    <text evidence="1">The sequence shown here is derived from an EMBL/GenBank/DDBJ whole genome shotgun (WGS) entry which is preliminary data.</text>
</comment>
<dbReference type="Proteomes" id="UP001628156">
    <property type="component" value="Unassembled WGS sequence"/>
</dbReference>
<name>A0ABQ0DEE9_9EUKA</name>
<proteinExistence type="predicted"/>
<sequence>MSLLMLKNGLDRYRLQLDGYHILNAYFRPLDGPIDESDASEEQVLQQHAGANKEQVVCGLIAVREMSNPVLYSALTNCKAESVTLEANLSFYYSRNSKSWSEKDGVPVIGADDNGYTHLIHKLFRNYDKLKQYDAFVLNLITVQSTQLSTSITGTTVSFYPLSKDTRKLKNAVIKSAENRQESSAYNRIYYVIRNVSPGRFRIIKEWFELEDFTIEPNKHIRTEFLNKYDNTDKDTNGAFLKLERMMIAIQFNVKMQFIGFRQQNLDDIDDGDDGSTIEPTTTSCLPKKFLKKKNLN</sequence>
<accession>A0ABQ0DEE9</accession>
<gene>
    <name evidence="1" type="ORF">ENUP19_0072G0005</name>
</gene>
<evidence type="ECO:0000313" key="2">
    <source>
        <dbReference type="Proteomes" id="UP001628156"/>
    </source>
</evidence>